<dbReference type="Proteomes" id="UP000465360">
    <property type="component" value="Unassembled WGS sequence"/>
</dbReference>
<evidence type="ECO:0008006" key="4">
    <source>
        <dbReference type="Google" id="ProtNLM"/>
    </source>
</evidence>
<dbReference type="AlphaFoldDB" id="A0A7I9YPV5"/>
<sequence length="80" mass="8222">MNFKKIIGTISLTGALSAGALGVGAGVASADPDPWIPYPPVPNIDPGKWSPVPPGQIKKWCPYPSPPGHWVGGPHGIPCT</sequence>
<comment type="caution">
    <text evidence="2">The sequence shown here is derived from an EMBL/GenBank/DDBJ whole genome shotgun (WGS) entry which is preliminary data.</text>
</comment>
<feature type="chain" id="PRO_5029506841" description="Secreted protein" evidence="1">
    <location>
        <begin position="31"/>
        <end position="80"/>
    </location>
</feature>
<evidence type="ECO:0000313" key="3">
    <source>
        <dbReference type="Proteomes" id="UP000465360"/>
    </source>
</evidence>
<keyword evidence="3" id="KW-1185">Reference proteome</keyword>
<feature type="signal peptide" evidence="1">
    <location>
        <begin position="1"/>
        <end position="30"/>
    </location>
</feature>
<evidence type="ECO:0000256" key="1">
    <source>
        <dbReference type="SAM" id="SignalP"/>
    </source>
</evidence>
<proteinExistence type="predicted"/>
<name>A0A7I9YPV5_MYCBU</name>
<reference evidence="2 3" key="1">
    <citation type="journal article" date="2019" name="Emerg. Microbes Infect.">
        <title>Comprehensive subspecies identification of 175 nontuberculous mycobacteria species based on 7547 genomic profiles.</title>
        <authorList>
            <person name="Matsumoto Y."/>
            <person name="Kinjo T."/>
            <person name="Motooka D."/>
            <person name="Nabeya D."/>
            <person name="Jung N."/>
            <person name="Uechi K."/>
            <person name="Horii T."/>
            <person name="Iida T."/>
            <person name="Fujita J."/>
            <person name="Nakamura S."/>
        </authorList>
    </citation>
    <scope>NUCLEOTIDE SEQUENCE [LARGE SCALE GENOMIC DNA]</scope>
    <source>
        <strain evidence="2 3">JCM 30725</strain>
    </source>
</reference>
<protein>
    <recommendedName>
        <fullName evidence="4">Secreted protein</fullName>
    </recommendedName>
</protein>
<gene>
    <name evidence="2" type="ORF">MBOU_26540</name>
</gene>
<organism evidence="2 3">
    <name type="scientific">Mycobacterium bourgelatii</name>
    <dbReference type="NCBI Taxonomy" id="1273442"/>
    <lineage>
        <taxon>Bacteria</taxon>
        <taxon>Bacillati</taxon>
        <taxon>Actinomycetota</taxon>
        <taxon>Actinomycetes</taxon>
        <taxon>Mycobacteriales</taxon>
        <taxon>Mycobacteriaceae</taxon>
        <taxon>Mycobacterium</taxon>
    </lineage>
</organism>
<evidence type="ECO:0000313" key="2">
    <source>
        <dbReference type="EMBL" id="GFG90612.1"/>
    </source>
</evidence>
<keyword evidence="1" id="KW-0732">Signal</keyword>
<dbReference type="RefSeq" id="WP_163712532.1">
    <property type="nucleotide sequence ID" value="NZ_BLKZ01000001.1"/>
</dbReference>
<dbReference type="EMBL" id="BLKZ01000001">
    <property type="protein sequence ID" value="GFG90612.1"/>
    <property type="molecule type" value="Genomic_DNA"/>
</dbReference>
<accession>A0A7I9YPV5</accession>